<feature type="signal peptide" evidence="1">
    <location>
        <begin position="1"/>
        <end position="25"/>
    </location>
</feature>
<evidence type="ECO:0000313" key="2">
    <source>
        <dbReference type="EMBL" id="UWZ39943.1"/>
    </source>
</evidence>
<keyword evidence="3" id="KW-1185">Reference proteome</keyword>
<accession>A0ABY5ZG57</accession>
<reference evidence="2" key="1">
    <citation type="submission" date="2021-04" db="EMBL/GenBank/DDBJ databases">
        <title>Biosynthetic gene clusters of Dactylosporangioum roseum.</title>
        <authorList>
            <person name="Hartkoorn R.C."/>
            <person name="Beaudoing E."/>
            <person name="Hot D."/>
            <person name="Moureu S."/>
        </authorList>
    </citation>
    <scope>NUCLEOTIDE SEQUENCE</scope>
    <source>
        <strain evidence="2">NRRL B-16295</strain>
    </source>
</reference>
<dbReference type="RefSeq" id="WP_260729380.1">
    <property type="nucleotide sequence ID" value="NZ_BAAABS010000090.1"/>
</dbReference>
<feature type="chain" id="PRO_5045465258" evidence="1">
    <location>
        <begin position="26"/>
        <end position="173"/>
    </location>
</feature>
<evidence type="ECO:0000313" key="3">
    <source>
        <dbReference type="Proteomes" id="UP001058271"/>
    </source>
</evidence>
<evidence type="ECO:0000256" key="1">
    <source>
        <dbReference type="SAM" id="SignalP"/>
    </source>
</evidence>
<dbReference type="Pfam" id="PF03995">
    <property type="entry name" value="Inhibitor_I36"/>
    <property type="match status" value="1"/>
</dbReference>
<protein>
    <submittedName>
        <fullName evidence="2">Peptidase inhibitor family I36 protein</fullName>
    </submittedName>
</protein>
<gene>
    <name evidence="2" type="ORF">Drose_18080</name>
</gene>
<sequence>MRINVMAAVVTAVLLVSLSPLPASADPSPVAVEQQRKVAAELAAHPGGVQIGPNQIAYPGGLIVTVTRPGTAAAAPQPDCPSGWFCFYEQRQFGYPRGQLSDLGWQDLATWRWQDRTESVHNNLPCGAVVYLNHPAGTSSHGGDMRLFEASARQSIADLGANRNIADHVYRYC</sequence>
<organism evidence="2 3">
    <name type="scientific">Dactylosporangium roseum</name>
    <dbReference type="NCBI Taxonomy" id="47989"/>
    <lineage>
        <taxon>Bacteria</taxon>
        <taxon>Bacillati</taxon>
        <taxon>Actinomycetota</taxon>
        <taxon>Actinomycetes</taxon>
        <taxon>Micromonosporales</taxon>
        <taxon>Micromonosporaceae</taxon>
        <taxon>Dactylosporangium</taxon>
    </lineage>
</organism>
<proteinExistence type="predicted"/>
<keyword evidence="1" id="KW-0732">Signal</keyword>
<dbReference type="Proteomes" id="UP001058271">
    <property type="component" value="Chromosome"/>
</dbReference>
<dbReference type="EMBL" id="CP073721">
    <property type="protein sequence ID" value="UWZ39943.1"/>
    <property type="molecule type" value="Genomic_DNA"/>
</dbReference>
<name>A0ABY5ZG57_9ACTN</name>